<dbReference type="InterPro" id="IPR011990">
    <property type="entry name" value="TPR-like_helical_dom_sf"/>
</dbReference>
<reference evidence="1" key="2">
    <citation type="journal article" date="2014" name="ISME J.">
        <title>Microbial stratification in low pH oxic and suboxic macroscopic growths along an acid mine drainage.</title>
        <authorList>
            <person name="Mendez-Garcia C."/>
            <person name="Mesa V."/>
            <person name="Sprenger R.R."/>
            <person name="Richter M."/>
            <person name="Diez M.S."/>
            <person name="Solano J."/>
            <person name="Bargiela R."/>
            <person name="Golyshina O.V."/>
            <person name="Manteca A."/>
            <person name="Ramos J.L."/>
            <person name="Gallego J.R."/>
            <person name="Llorente I."/>
            <person name="Martins Dos Santos V.A."/>
            <person name="Jensen O.N."/>
            <person name="Pelaez A.I."/>
            <person name="Sanchez J."/>
            <person name="Ferrer M."/>
        </authorList>
    </citation>
    <scope>NUCLEOTIDE SEQUENCE</scope>
</reference>
<name>T0YLS2_9ZZZZ</name>
<accession>T0YLS2</accession>
<dbReference type="PANTHER" id="PTHR11102:SF160">
    <property type="entry name" value="ERAD-ASSOCIATED E3 UBIQUITIN-PROTEIN LIGASE COMPONENT HRD3"/>
    <property type="match status" value="1"/>
</dbReference>
<comment type="caution">
    <text evidence="1">The sequence shown here is derived from an EMBL/GenBank/DDBJ whole genome shotgun (WGS) entry which is preliminary data.</text>
</comment>
<dbReference type="EMBL" id="AUZX01013936">
    <property type="protein sequence ID" value="EQD34038.1"/>
    <property type="molecule type" value="Genomic_DNA"/>
</dbReference>
<reference evidence="1" key="1">
    <citation type="submission" date="2013-08" db="EMBL/GenBank/DDBJ databases">
        <authorList>
            <person name="Mendez C."/>
            <person name="Richter M."/>
            <person name="Ferrer M."/>
            <person name="Sanchez J."/>
        </authorList>
    </citation>
    <scope>NUCLEOTIDE SEQUENCE</scope>
</reference>
<dbReference type="SUPFAM" id="SSF81901">
    <property type="entry name" value="HCP-like"/>
    <property type="match status" value="1"/>
</dbReference>
<dbReference type="Pfam" id="PF08238">
    <property type="entry name" value="Sel1"/>
    <property type="match status" value="3"/>
</dbReference>
<sequence>MTTRNGRTTEALPQRDAPAIYWSRIGAAQGNAAAQFFQGVMYEKGQGLPQDYAKAARWFHKAADQGDADAQFDLGLMYARGQGVPLDYVRAYRWWLLAASDSSAHNHVHDLAHQKMKESASRMTTAQLALAHRQAARWISAH</sequence>
<dbReference type="SMART" id="SM00671">
    <property type="entry name" value="SEL1"/>
    <property type="match status" value="2"/>
</dbReference>
<dbReference type="InterPro" id="IPR050767">
    <property type="entry name" value="Sel1_AlgK"/>
</dbReference>
<proteinExistence type="predicted"/>
<dbReference type="PANTHER" id="PTHR11102">
    <property type="entry name" value="SEL-1-LIKE PROTEIN"/>
    <property type="match status" value="1"/>
</dbReference>
<dbReference type="InterPro" id="IPR006597">
    <property type="entry name" value="Sel1-like"/>
</dbReference>
<dbReference type="Gene3D" id="1.25.40.10">
    <property type="entry name" value="Tetratricopeptide repeat domain"/>
    <property type="match status" value="1"/>
</dbReference>
<gene>
    <name evidence="1" type="ORF">B1A_18891</name>
</gene>
<dbReference type="AlphaFoldDB" id="T0YLS2"/>
<organism evidence="1">
    <name type="scientific">mine drainage metagenome</name>
    <dbReference type="NCBI Taxonomy" id="410659"/>
    <lineage>
        <taxon>unclassified sequences</taxon>
        <taxon>metagenomes</taxon>
        <taxon>ecological metagenomes</taxon>
    </lineage>
</organism>
<protein>
    <submittedName>
        <fullName evidence="1">Sel1 domain-containing protein repeat-containing protein</fullName>
    </submittedName>
</protein>
<evidence type="ECO:0000313" key="1">
    <source>
        <dbReference type="EMBL" id="EQD34038.1"/>
    </source>
</evidence>